<dbReference type="InParanoid" id="A0A3Q7IZG1"/>
<name>A0A3Q7IZG1_SOLLC</name>
<keyword evidence="4" id="KW-1185">Reference proteome</keyword>
<reference evidence="3" key="1">
    <citation type="journal article" date="2012" name="Nature">
        <title>The tomato genome sequence provides insights into fleshy fruit evolution.</title>
        <authorList>
            <consortium name="Tomato Genome Consortium"/>
        </authorList>
    </citation>
    <scope>NUCLEOTIDE SEQUENCE [LARGE SCALE GENOMIC DNA]</scope>
    <source>
        <strain evidence="3">cv. Heinz 1706</strain>
    </source>
</reference>
<protein>
    <recommendedName>
        <fullName evidence="5">Late embryogenesis abundant protein LEA-2 subgroup domain-containing protein</fullName>
    </recommendedName>
</protein>
<dbReference type="InterPro" id="IPR044839">
    <property type="entry name" value="NDR1-like"/>
</dbReference>
<sequence length="224" mass="24854">MFSFLSLKDIIWLHSLCIIEFGWDRRFILSVKLMNDPVTGYPAAGALPQNTDGYGGVKLQVLDDREPVFRVDSLSVSNLNLTNSLISGKWDLRFIVKNPTKEMAIFYNDIAAAVFYDDASLSDTTVPPLFQVDTTQTARQVSFATAGAYMDNQAFDKMNKERSQKGAIGFNVRIVAGFRVSSGVYWNRMRTFVMVYCKDLSVGVGSNNSSGTLLGGARQCQVEL</sequence>
<dbReference type="EnsemblPlants" id="Solyc11g068895.1.1">
    <property type="protein sequence ID" value="Solyc11g068895.1.1"/>
    <property type="gene ID" value="Solyc11g068895.1"/>
</dbReference>
<reference evidence="3" key="2">
    <citation type="submission" date="2019-01" db="UniProtKB">
        <authorList>
            <consortium name="EnsemblPlants"/>
        </authorList>
    </citation>
    <scope>IDENTIFICATION</scope>
    <source>
        <strain evidence="3">cv. Heinz 1706</strain>
    </source>
</reference>
<dbReference type="GO" id="GO:0098542">
    <property type="term" value="P:defense response to other organism"/>
    <property type="evidence" value="ECO:0007669"/>
    <property type="project" value="InterPro"/>
</dbReference>
<organism evidence="3">
    <name type="scientific">Solanum lycopersicum</name>
    <name type="common">Tomato</name>
    <name type="synonym">Lycopersicon esculentum</name>
    <dbReference type="NCBI Taxonomy" id="4081"/>
    <lineage>
        <taxon>Eukaryota</taxon>
        <taxon>Viridiplantae</taxon>
        <taxon>Streptophyta</taxon>
        <taxon>Embryophyta</taxon>
        <taxon>Tracheophyta</taxon>
        <taxon>Spermatophyta</taxon>
        <taxon>Magnoliopsida</taxon>
        <taxon>eudicotyledons</taxon>
        <taxon>Gunneridae</taxon>
        <taxon>Pentapetalae</taxon>
        <taxon>asterids</taxon>
        <taxon>lamiids</taxon>
        <taxon>Solanales</taxon>
        <taxon>Solanaceae</taxon>
        <taxon>Solanoideae</taxon>
        <taxon>Solaneae</taxon>
        <taxon>Solanum</taxon>
        <taxon>Solanum subgen. Lycopersicon</taxon>
    </lineage>
</organism>
<dbReference type="GO" id="GO:0016020">
    <property type="term" value="C:membrane"/>
    <property type="evidence" value="ECO:0007669"/>
    <property type="project" value="UniProtKB-SubCell"/>
</dbReference>
<proteinExistence type="predicted"/>
<dbReference type="OMA" id="RRCATHC"/>
<evidence type="ECO:0000256" key="1">
    <source>
        <dbReference type="ARBA" id="ARBA00004370"/>
    </source>
</evidence>
<evidence type="ECO:0000313" key="4">
    <source>
        <dbReference type="Proteomes" id="UP000004994"/>
    </source>
</evidence>
<evidence type="ECO:0008006" key="5">
    <source>
        <dbReference type="Google" id="ProtNLM"/>
    </source>
</evidence>
<dbReference type="Proteomes" id="UP000004994">
    <property type="component" value="Chromosome 11"/>
</dbReference>
<dbReference type="AlphaFoldDB" id="A0A3Q7IZG1"/>
<dbReference type="PANTHER" id="PTHR31234">
    <property type="entry name" value="LATE EMBRYOGENESIS ABUNDANT (LEA) HYDROXYPROLINE-RICH GLYCOPROTEIN FAMILY"/>
    <property type="match status" value="1"/>
</dbReference>
<comment type="subcellular location">
    <subcellularLocation>
        <location evidence="1">Membrane</location>
    </subcellularLocation>
</comment>
<dbReference type="STRING" id="4081.A0A3Q7IZG1"/>
<dbReference type="Gramene" id="Solyc11g068895.1.1">
    <property type="protein sequence ID" value="Solyc11g068895.1.1"/>
    <property type="gene ID" value="Solyc11g068895.1"/>
</dbReference>
<dbReference type="FunCoup" id="A0A3Q7IZG1">
    <property type="interactions" value="860"/>
</dbReference>
<evidence type="ECO:0000313" key="3">
    <source>
        <dbReference type="EnsemblPlants" id="Solyc11g068895.1.1"/>
    </source>
</evidence>
<keyword evidence="2" id="KW-0472">Membrane</keyword>
<evidence type="ECO:0000256" key="2">
    <source>
        <dbReference type="ARBA" id="ARBA00023136"/>
    </source>
</evidence>
<dbReference type="PANTHER" id="PTHR31234:SF55">
    <property type="entry name" value="LATE EMBRYOGENESIS ABUNDANT (LEA) HYDROXYPROLINE-RICH GLYCOPROTEIN FAMILY"/>
    <property type="match status" value="1"/>
</dbReference>
<accession>A0A3Q7IZG1</accession>